<evidence type="ECO:0000313" key="1">
    <source>
        <dbReference type="EMBL" id="KAJ5242529.1"/>
    </source>
</evidence>
<accession>A0A9W9TVT0</accession>
<gene>
    <name evidence="1" type="ORF">N7469_000856</name>
</gene>
<evidence type="ECO:0008006" key="3">
    <source>
        <dbReference type="Google" id="ProtNLM"/>
    </source>
</evidence>
<dbReference type="EMBL" id="JAPQKT010000001">
    <property type="protein sequence ID" value="KAJ5242529.1"/>
    <property type="molecule type" value="Genomic_DNA"/>
</dbReference>
<keyword evidence="2" id="KW-1185">Reference proteome</keyword>
<dbReference type="GeneID" id="81378943"/>
<sequence length="471" mass="55436">MTKPTLETLPKELLIQILQRLPDLEHVQKLILSSSSCYEAYRISQYSILHTHVEKLFSSPYNLREALLVIRSRELSFCSHKEEALALLDAWRRREEIKQLTLRSAAEKFALEQPVNLEETIDLIHLHKQLRFFLDDYPTAISQPPWLERQQWEIDIRPHIQMSPVEQVRFLRALCRLYILKNLFGPIDRDSETSLDEELKLGFGPDHSVYSEGFHTFMDAYRCFYGIFPHWEHQEMGCVNRYLRDRLDPIYESIYNDFDKIVESGVDETLAENVGQNEIQIPLSARSFLLNGCFSRNASSSVSPWRLFEQRRQLTSFMISWGPDLAYELIKAPRERRWALVWNRLPIGSHPNYPTPHELFPGREIPVITPVEKIPHIYPADQHERRSDFRQFWSTLPATEQPSAGWKALCLGQEDLGLSYEWAMLSIDLNQVERDNWGWGYALWDEQRLKEWEFPRLEAQNQPAQLLLMAP</sequence>
<dbReference type="RefSeq" id="XP_056505533.1">
    <property type="nucleotide sequence ID" value="XM_056639776.1"/>
</dbReference>
<dbReference type="Proteomes" id="UP001147733">
    <property type="component" value="Unassembled WGS sequence"/>
</dbReference>
<reference evidence="1" key="1">
    <citation type="submission" date="2022-11" db="EMBL/GenBank/DDBJ databases">
        <authorList>
            <person name="Petersen C."/>
        </authorList>
    </citation>
    <scope>NUCLEOTIDE SEQUENCE</scope>
    <source>
        <strain evidence="1">IBT 23319</strain>
    </source>
</reference>
<evidence type="ECO:0000313" key="2">
    <source>
        <dbReference type="Proteomes" id="UP001147733"/>
    </source>
</evidence>
<protein>
    <recommendedName>
        <fullName evidence="3">F-box domain-containing protein</fullName>
    </recommendedName>
</protein>
<dbReference type="AlphaFoldDB" id="A0A9W9TVT0"/>
<comment type="caution">
    <text evidence="1">The sequence shown here is derived from an EMBL/GenBank/DDBJ whole genome shotgun (WGS) entry which is preliminary data.</text>
</comment>
<reference evidence="1" key="2">
    <citation type="journal article" date="2023" name="IMA Fungus">
        <title>Comparative genomic study of the Penicillium genus elucidates a diverse pangenome and 15 lateral gene transfer events.</title>
        <authorList>
            <person name="Petersen C."/>
            <person name="Sorensen T."/>
            <person name="Nielsen M.R."/>
            <person name="Sondergaard T.E."/>
            <person name="Sorensen J.L."/>
            <person name="Fitzpatrick D.A."/>
            <person name="Frisvad J.C."/>
            <person name="Nielsen K.L."/>
        </authorList>
    </citation>
    <scope>NUCLEOTIDE SEQUENCE</scope>
    <source>
        <strain evidence="1">IBT 23319</strain>
    </source>
</reference>
<dbReference type="OrthoDB" id="5427059at2759"/>
<name>A0A9W9TVT0_PENCI</name>
<organism evidence="1 2">
    <name type="scientific">Penicillium citrinum</name>
    <dbReference type="NCBI Taxonomy" id="5077"/>
    <lineage>
        <taxon>Eukaryota</taxon>
        <taxon>Fungi</taxon>
        <taxon>Dikarya</taxon>
        <taxon>Ascomycota</taxon>
        <taxon>Pezizomycotina</taxon>
        <taxon>Eurotiomycetes</taxon>
        <taxon>Eurotiomycetidae</taxon>
        <taxon>Eurotiales</taxon>
        <taxon>Aspergillaceae</taxon>
        <taxon>Penicillium</taxon>
    </lineage>
</organism>
<proteinExistence type="predicted"/>